<dbReference type="Proteomes" id="UP000821845">
    <property type="component" value="Chromosome 1"/>
</dbReference>
<protein>
    <submittedName>
        <fullName evidence="1">Uncharacterized protein</fullName>
    </submittedName>
</protein>
<evidence type="ECO:0000313" key="2">
    <source>
        <dbReference type="Proteomes" id="UP000821845"/>
    </source>
</evidence>
<accession>A0ACB7TFZ8</accession>
<reference evidence="1" key="1">
    <citation type="submission" date="2020-05" db="EMBL/GenBank/DDBJ databases">
        <title>Large-scale comparative analyses of tick genomes elucidate their genetic diversity and vector capacities.</title>
        <authorList>
            <person name="Jia N."/>
            <person name="Wang J."/>
            <person name="Shi W."/>
            <person name="Du L."/>
            <person name="Sun Y."/>
            <person name="Zhan W."/>
            <person name="Jiang J."/>
            <person name="Wang Q."/>
            <person name="Zhang B."/>
            <person name="Ji P."/>
            <person name="Sakyi L.B."/>
            <person name="Cui X."/>
            <person name="Yuan T."/>
            <person name="Jiang B."/>
            <person name="Yang W."/>
            <person name="Lam T.T.-Y."/>
            <person name="Chang Q."/>
            <person name="Ding S."/>
            <person name="Wang X."/>
            <person name="Zhu J."/>
            <person name="Ruan X."/>
            <person name="Zhao L."/>
            <person name="Wei J."/>
            <person name="Que T."/>
            <person name="Du C."/>
            <person name="Cheng J."/>
            <person name="Dai P."/>
            <person name="Han X."/>
            <person name="Huang E."/>
            <person name="Gao Y."/>
            <person name="Liu J."/>
            <person name="Shao H."/>
            <person name="Ye R."/>
            <person name="Li L."/>
            <person name="Wei W."/>
            <person name="Wang X."/>
            <person name="Wang C."/>
            <person name="Yang T."/>
            <person name="Huo Q."/>
            <person name="Li W."/>
            <person name="Guo W."/>
            <person name="Chen H."/>
            <person name="Zhou L."/>
            <person name="Ni X."/>
            <person name="Tian J."/>
            <person name="Zhou Y."/>
            <person name="Sheng Y."/>
            <person name="Liu T."/>
            <person name="Pan Y."/>
            <person name="Xia L."/>
            <person name="Li J."/>
            <person name="Zhao F."/>
            <person name="Cao W."/>
        </authorList>
    </citation>
    <scope>NUCLEOTIDE SEQUENCE</scope>
    <source>
        <strain evidence="1">Hyas-2018</strain>
    </source>
</reference>
<gene>
    <name evidence="1" type="ORF">HPB50_007501</name>
</gene>
<comment type="caution">
    <text evidence="1">The sequence shown here is derived from an EMBL/GenBank/DDBJ whole genome shotgun (WGS) entry which is preliminary data.</text>
</comment>
<organism evidence="1 2">
    <name type="scientific">Hyalomma asiaticum</name>
    <name type="common">Tick</name>
    <dbReference type="NCBI Taxonomy" id="266040"/>
    <lineage>
        <taxon>Eukaryota</taxon>
        <taxon>Metazoa</taxon>
        <taxon>Ecdysozoa</taxon>
        <taxon>Arthropoda</taxon>
        <taxon>Chelicerata</taxon>
        <taxon>Arachnida</taxon>
        <taxon>Acari</taxon>
        <taxon>Parasitiformes</taxon>
        <taxon>Ixodida</taxon>
        <taxon>Ixodoidea</taxon>
        <taxon>Ixodidae</taxon>
        <taxon>Hyalomminae</taxon>
        <taxon>Hyalomma</taxon>
    </lineage>
</organism>
<name>A0ACB7TFZ8_HYAAI</name>
<sequence>MLRPAAAFVLLPADVLYVIFSYCDVATLGRLSCVCTRFYDFLKQGYVWNRRSKDIIATNQKDGRVRDRSLHVLRPIEKCWQSVRWQTGRYEGKILLQHRTAYMPWLHLERDVLWYSKGAVILKFKRLKDGTIGQDALLTLRGHRDDVGHFVCKNGLVVSGGNNGSLCVWSAKRGSLVHRRWHCNSKAINSVDYCGDIVVTGSQDKTVKTAKFSWRALLAALGSHRFRPLT</sequence>
<dbReference type="EMBL" id="CM023481">
    <property type="protein sequence ID" value="KAH6945176.1"/>
    <property type="molecule type" value="Genomic_DNA"/>
</dbReference>
<keyword evidence="2" id="KW-1185">Reference proteome</keyword>
<proteinExistence type="predicted"/>
<evidence type="ECO:0000313" key="1">
    <source>
        <dbReference type="EMBL" id="KAH6945176.1"/>
    </source>
</evidence>